<proteinExistence type="predicted"/>
<evidence type="ECO:0008006" key="3">
    <source>
        <dbReference type="Google" id="ProtNLM"/>
    </source>
</evidence>
<protein>
    <recommendedName>
        <fullName evidence="3">F-box domain-containing protein</fullName>
    </recommendedName>
</protein>
<organism evidence="1 2">
    <name type="scientific">Roridomyces roridus</name>
    <dbReference type="NCBI Taxonomy" id="1738132"/>
    <lineage>
        <taxon>Eukaryota</taxon>
        <taxon>Fungi</taxon>
        <taxon>Dikarya</taxon>
        <taxon>Basidiomycota</taxon>
        <taxon>Agaricomycotina</taxon>
        <taxon>Agaricomycetes</taxon>
        <taxon>Agaricomycetidae</taxon>
        <taxon>Agaricales</taxon>
        <taxon>Marasmiineae</taxon>
        <taxon>Mycenaceae</taxon>
        <taxon>Roridomyces</taxon>
    </lineage>
</organism>
<comment type="caution">
    <text evidence="1">The sequence shown here is derived from an EMBL/GenBank/DDBJ whole genome shotgun (WGS) entry which is preliminary data.</text>
</comment>
<evidence type="ECO:0000313" key="2">
    <source>
        <dbReference type="Proteomes" id="UP001221142"/>
    </source>
</evidence>
<dbReference type="EMBL" id="JARKIF010000016">
    <property type="protein sequence ID" value="KAJ7621475.1"/>
    <property type="molecule type" value="Genomic_DNA"/>
</dbReference>
<name>A0AAD7BHV7_9AGAR</name>
<evidence type="ECO:0000313" key="1">
    <source>
        <dbReference type="EMBL" id="KAJ7621475.1"/>
    </source>
</evidence>
<reference evidence="1" key="1">
    <citation type="submission" date="2023-03" db="EMBL/GenBank/DDBJ databases">
        <title>Massive genome expansion in bonnet fungi (Mycena s.s.) driven by repeated elements and novel gene families across ecological guilds.</title>
        <authorList>
            <consortium name="Lawrence Berkeley National Laboratory"/>
            <person name="Harder C.B."/>
            <person name="Miyauchi S."/>
            <person name="Viragh M."/>
            <person name="Kuo A."/>
            <person name="Thoen E."/>
            <person name="Andreopoulos B."/>
            <person name="Lu D."/>
            <person name="Skrede I."/>
            <person name="Drula E."/>
            <person name="Henrissat B."/>
            <person name="Morin E."/>
            <person name="Kohler A."/>
            <person name="Barry K."/>
            <person name="LaButti K."/>
            <person name="Morin E."/>
            <person name="Salamov A."/>
            <person name="Lipzen A."/>
            <person name="Mereny Z."/>
            <person name="Hegedus B."/>
            <person name="Baldrian P."/>
            <person name="Stursova M."/>
            <person name="Weitz H."/>
            <person name="Taylor A."/>
            <person name="Grigoriev I.V."/>
            <person name="Nagy L.G."/>
            <person name="Martin F."/>
            <person name="Kauserud H."/>
        </authorList>
    </citation>
    <scope>NUCLEOTIDE SEQUENCE</scope>
    <source>
        <strain evidence="1">9284</strain>
    </source>
</reference>
<accession>A0AAD7BHV7</accession>
<keyword evidence="2" id="KW-1185">Reference proteome</keyword>
<sequence length="467" mass="51668">MATKSLTPAETPASDAAAVLRELDASSPSRNSKLPELEGVLQELEKRIDPVSKLPLEITTAIFILCLPKSSCPAPAPSSAPMLLRSVCRSWKVIALSIPQLWSSIRLNTEISVNFGSLVALWIARAQSMPLSISLHGDLTAVKPSLRAIIDQHFPTYVQNLELYISKGRQLDKLKGPFASLRTLTLGQDDPASFLVHCSCGEEHDGDGFFGRDARPCVKFLSAAPDLVELAMDRIFFNVPFKSISTSSQLTTHSSLKRLFLGGFGYDAKRPEPISHCSVQILQYLTLPSLERLVIFSLSSPSEVEPLFTFLQRSSASLHSLSIGLDLPFPVVRLLQLIPNIKELDLNFQWSETADEFVRSLMTALHSNNSVNLVPNLGRLMIRGPQLEPETYEDVLEVLSPRRGHGSFDSFKFIWVPGDRRERSNVNLDEALMKKAPSAHVLEAMRQLVVDGLEIHVGLKDRNVVDV</sequence>
<dbReference type="AlphaFoldDB" id="A0AAD7BHV7"/>
<dbReference type="Proteomes" id="UP001221142">
    <property type="component" value="Unassembled WGS sequence"/>
</dbReference>
<gene>
    <name evidence="1" type="ORF">FB45DRAFT_1006726</name>
</gene>